<dbReference type="PANTHER" id="PTHR28181:SF1">
    <property type="entry name" value="COLD TOLERANCE PROTEIN 1"/>
    <property type="match status" value="1"/>
</dbReference>
<dbReference type="OrthoDB" id="10255128at2759"/>
<sequence length="383" mass="43977">MFLKPNIPSFARVYRIFHAVPRRMTSSIPLPNRAIHFIVDWDGTLTKRDTLGTLVNIAKEAKTDTQILEAWNHCVQAYVLDYETLLKQHSPDGKLPITILEERKLLKALEVAEQKSIERVSQSGIFKGLTAEDIEHGARKAVENGTVQIREGYESFLAHIISRLSRQDYDIDALNIISVNWSERFIISCLEVVHSELKKALPDVKEKRKEQHSLERSWKLERQLRNRETGTIITAKKPGFLGIYANELEGIYENQPSTGVIGSKGTHKIVSSEDKVSYLQLLRKRSPYTMKAIPVVYIGDSWTDFECLLAADVGICIRDDPMTPSQKKLEDSINRLGIKLPHVSEYREVDEWNLMWAKDFNEIKNWMEELEHKTSTYSDRGLV</sequence>
<dbReference type="InterPro" id="IPR036412">
    <property type="entry name" value="HAD-like_sf"/>
</dbReference>
<dbReference type="Gene3D" id="3.40.50.1000">
    <property type="entry name" value="HAD superfamily/HAD-like"/>
    <property type="match status" value="1"/>
</dbReference>
<evidence type="ECO:0008006" key="3">
    <source>
        <dbReference type="Google" id="ProtNLM"/>
    </source>
</evidence>
<dbReference type="SUPFAM" id="SSF56784">
    <property type="entry name" value="HAD-like"/>
    <property type="match status" value="2"/>
</dbReference>
<dbReference type="AlphaFoldDB" id="A0A9P4KBW2"/>
<proteinExistence type="predicted"/>
<reference evidence="2" key="1">
    <citation type="journal article" date="2020" name="Stud. Mycol.">
        <title>101 Dothideomycetes genomes: A test case for predicting lifestyles and emergence of pathogens.</title>
        <authorList>
            <person name="Haridas S."/>
            <person name="Albert R."/>
            <person name="Binder M."/>
            <person name="Bloem J."/>
            <person name="LaButti K."/>
            <person name="Salamov A."/>
            <person name="Andreopoulos B."/>
            <person name="Baker S."/>
            <person name="Barry K."/>
            <person name="Bills G."/>
            <person name="Bluhm B."/>
            <person name="Cannon C."/>
            <person name="Castanera R."/>
            <person name="Culley D."/>
            <person name="Daum C."/>
            <person name="Ezra D."/>
            <person name="Gonzalez J."/>
            <person name="Henrissat B."/>
            <person name="Kuo A."/>
            <person name="Liang C."/>
            <person name="Lipzen A."/>
            <person name="Lutzoni F."/>
            <person name="Magnuson J."/>
            <person name="Mondo S."/>
            <person name="Nolan M."/>
            <person name="Ohm R."/>
            <person name="Pangilinan J."/>
            <person name="Park H.-J."/>
            <person name="Ramirez L."/>
            <person name="Alfaro M."/>
            <person name="Sun H."/>
            <person name="Tritt A."/>
            <person name="Yoshinaga Y."/>
            <person name="Zwiers L.-H."/>
            <person name="Turgeon B."/>
            <person name="Goodwin S."/>
            <person name="Spatafora J."/>
            <person name="Crous P."/>
            <person name="Grigoriev I."/>
        </authorList>
    </citation>
    <scope>NUCLEOTIDE SEQUENCE [LARGE SCALE GENOMIC DNA]</scope>
    <source>
        <strain evidence="2">CBS 304.66</strain>
    </source>
</reference>
<evidence type="ECO:0000313" key="2">
    <source>
        <dbReference type="Proteomes" id="UP000800093"/>
    </source>
</evidence>
<comment type="caution">
    <text evidence="1">The sequence shown here is derived from an EMBL/GenBank/DDBJ whole genome shotgun (WGS) entry which is preliminary data.</text>
</comment>
<dbReference type="PANTHER" id="PTHR28181">
    <property type="entry name" value="UPF0655 PROTEIN YCR015C"/>
    <property type="match status" value="1"/>
</dbReference>
<accession>A0A9P4KBW2</accession>
<dbReference type="InterPro" id="IPR023214">
    <property type="entry name" value="HAD_sf"/>
</dbReference>
<organism evidence="1 2">
    <name type="scientific">Lojkania enalia</name>
    <dbReference type="NCBI Taxonomy" id="147567"/>
    <lineage>
        <taxon>Eukaryota</taxon>
        <taxon>Fungi</taxon>
        <taxon>Dikarya</taxon>
        <taxon>Ascomycota</taxon>
        <taxon>Pezizomycotina</taxon>
        <taxon>Dothideomycetes</taxon>
        <taxon>Pleosporomycetidae</taxon>
        <taxon>Pleosporales</taxon>
        <taxon>Pleosporales incertae sedis</taxon>
        <taxon>Lojkania</taxon>
    </lineage>
</organism>
<dbReference type="Proteomes" id="UP000800093">
    <property type="component" value="Unassembled WGS sequence"/>
</dbReference>
<dbReference type="InterPro" id="IPR050849">
    <property type="entry name" value="HAD-like_hydrolase_phosphatase"/>
</dbReference>
<keyword evidence="2" id="KW-1185">Reference proteome</keyword>
<protein>
    <recommendedName>
        <fullName evidence="3">Haloacid dehalogenase-like hydrolase</fullName>
    </recommendedName>
</protein>
<gene>
    <name evidence="1" type="ORF">CC78DRAFT_531786</name>
</gene>
<evidence type="ECO:0000313" key="1">
    <source>
        <dbReference type="EMBL" id="KAF2266394.1"/>
    </source>
</evidence>
<name>A0A9P4KBW2_9PLEO</name>
<dbReference type="EMBL" id="ML986599">
    <property type="protein sequence ID" value="KAF2266394.1"/>
    <property type="molecule type" value="Genomic_DNA"/>
</dbReference>